<name>A0ABP7QQJ4_9SPHI</name>
<dbReference type="Proteomes" id="UP001500742">
    <property type="component" value="Unassembled WGS sequence"/>
</dbReference>
<accession>A0ABP7QQJ4</accession>
<comment type="caution">
    <text evidence="1">The sequence shown here is derived from an EMBL/GenBank/DDBJ whole genome shotgun (WGS) entry which is preliminary data.</text>
</comment>
<gene>
    <name evidence="1" type="ORF">GCM10022210_43700</name>
</gene>
<sequence length="98" mass="11142">MALDFYTLTDLKTQHLLFSVGDKEFESMKDIWVDYKKLTGIFIDPYGKTRIYQDHVPLIVSLINKSLADIVDPYSKHARLNLIGKLSIVKDGLLAIGD</sequence>
<proteinExistence type="predicted"/>
<keyword evidence="2" id="KW-1185">Reference proteome</keyword>
<dbReference type="EMBL" id="BAAAZC010000029">
    <property type="protein sequence ID" value="GAA3986509.1"/>
    <property type="molecule type" value="Genomic_DNA"/>
</dbReference>
<protein>
    <submittedName>
        <fullName evidence="1">Uncharacterized protein</fullName>
    </submittedName>
</protein>
<organism evidence="1 2">
    <name type="scientific">Mucilaginibacter dorajii</name>
    <dbReference type="NCBI Taxonomy" id="692994"/>
    <lineage>
        <taxon>Bacteria</taxon>
        <taxon>Pseudomonadati</taxon>
        <taxon>Bacteroidota</taxon>
        <taxon>Sphingobacteriia</taxon>
        <taxon>Sphingobacteriales</taxon>
        <taxon>Sphingobacteriaceae</taxon>
        <taxon>Mucilaginibacter</taxon>
    </lineage>
</organism>
<reference evidence="2" key="1">
    <citation type="journal article" date="2019" name="Int. J. Syst. Evol. Microbiol.">
        <title>The Global Catalogue of Microorganisms (GCM) 10K type strain sequencing project: providing services to taxonomists for standard genome sequencing and annotation.</title>
        <authorList>
            <consortium name="The Broad Institute Genomics Platform"/>
            <consortium name="The Broad Institute Genome Sequencing Center for Infectious Disease"/>
            <person name="Wu L."/>
            <person name="Ma J."/>
        </authorList>
    </citation>
    <scope>NUCLEOTIDE SEQUENCE [LARGE SCALE GENOMIC DNA]</scope>
    <source>
        <strain evidence="2">JCM 16601</strain>
    </source>
</reference>
<evidence type="ECO:0000313" key="2">
    <source>
        <dbReference type="Proteomes" id="UP001500742"/>
    </source>
</evidence>
<dbReference type="RefSeq" id="WP_259089539.1">
    <property type="nucleotide sequence ID" value="NZ_JANTYS010000005.1"/>
</dbReference>
<evidence type="ECO:0000313" key="1">
    <source>
        <dbReference type="EMBL" id="GAA3986509.1"/>
    </source>
</evidence>